<feature type="region of interest" description="Disordered" evidence="1">
    <location>
        <begin position="100"/>
        <end position="128"/>
    </location>
</feature>
<accession>A0A136KK25</accession>
<name>A0A136KK25_9BACT</name>
<organism evidence="2 3">
    <name type="scientific">candidate division WS6 bacterium OLB21</name>
    <dbReference type="NCBI Taxonomy" id="1617427"/>
    <lineage>
        <taxon>Bacteria</taxon>
        <taxon>Candidatus Dojkabacteria</taxon>
    </lineage>
</organism>
<evidence type="ECO:0000313" key="2">
    <source>
        <dbReference type="EMBL" id="KXK09754.1"/>
    </source>
</evidence>
<comment type="caution">
    <text evidence="2">The sequence shown here is derived from an EMBL/GenBank/DDBJ whole genome shotgun (WGS) entry which is preliminary data.</text>
</comment>
<dbReference type="Proteomes" id="UP000070449">
    <property type="component" value="Unassembled WGS sequence"/>
</dbReference>
<feature type="compositionally biased region" description="Basic residues" evidence="1">
    <location>
        <begin position="100"/>
        <end position="111"/>
    </location>
</feature>
<dbReference type="AlphaFoldDB" id="A0A136KK25"/>
<gene>
    <name evidence="2" type="ORF">UZ20_WS6002000322</name>
</gene>
<protein>
    <submittedName>
        <fullName evidence="2">Uncharacterized protein</fullName>
    </submittedName>
</protein>
<dbReference type="EMBL" id="JYPD01000012">
    <property type="protein sequence ID" value="KXK09754.1"/>
    <property type="molecule type" value="Genomic_DNA"/>
</dbReference>
<dbReference type="STRING" id="1617427.UZ20_WS6002000322"/>
<sequence length="128" mass="15062">MDNQNNEQQKADQLRERVQQSILEIISKQVEGGEMTEQRATDIAKLVLEKLPKGIDYQRLIEVIPTLDDHFEELSRAVVPIMIEYEQKLKQAVEDKVKKLNRKRANRRGSRSYKQSDRISKKNLRRCV</sequence>
<evidence type="ECO:0000256" key="1">
    <source>
        <dbReference type="SAM" id="MobiDB-lite"/>
    </source>
</evidence>
<evidence type="ECO:0000313" key="3">
    <source>
        <dbReference type="Proteomes" id="UP000070449"/>
    </source>
</evidence>
<reference evidence="2 3" key="1">
    <citation type="submission" date="2015-02" db="EMBL/GenBank/DDBJ databases">
        <title>Improved understanding of the partial-nitritation anammox process through 23 genomes representing the majority of the microbial community.</title>
        <authorList>
            <person name="Speth D.R."/>
            <person name="In T Zandt M."/>
            <person name="Guerrero Cruz S."/>
            <person name="Jetten M.S."/>
            <person name="Dutilh B.E."/>
        </authorList>
    </citation>
    <scope>NUCLEOTIDE SEQUENCE [LARGE SCALE GENOMIC DNA]</scope>
    <source>
        <strain evidence="2">OLB21</strain>
    </source>
</reference>
<proteinExistence type="predicted"/>